<keyword evidence="3" id="KW-1185">Reference proteome</keyword>
<dbReference type="SUPFAM" id="SSF52096">
    <property type="entry name" value="ClpP/crotonase"/>
    <property type="match status" value="1"/>
</dbReference>
<dbReference type="RefSeq" id="WP_078604668.1">
    <property type="nucleotide sequence ID" value="NZ_MPZV01000002.1"/>
</dbReference>
<reference evidence="2 3" key="1">
    <citation type="submission" date="2016-11" db="EMBL/GenBank/DDBJ databases">
        <title>A multilocus sequence analysis scheme for characterization of bacteria in the genus Thioclava.</title>
        <authorList>
            <person name="Liu Y."/>
            <person name="Shao Z."/>
        </authorList>
    </citation>
    <scope>NUCLEOTIDE SEQUENCE [LARGE SCALE GENOMIC DNA]</scope>
    <source>
        <strain evidence="2 3">TAW-CT134</strain>
    </source>
</reference>
<dbReference type="Proteomes" id="UP000190787">
    <property type="component" value="Unassembled WGS sequence"/>
</dbReference>
<evidence type="ECO:0000313" key="2">
    <source>
        <dbReference type="EMBL" id="OOY24123.1"/>
    </source>
</evidence>
<evidence type="ECO:0000256" key="1">
    <source>
        <dbReference type="SAM" id="SignalP"/>
    </source>
</evidence>
<accession>A0ABX3MX46</accession>
<protein>
    <submittedName>
        <fullName evidence="2">Uncharacterized protein</fullName>
    </submittedName>
</protein>
<organism evidence="2 3">
    <name type="scientific">Thioclava sediminum</name>
    <dbReference type="NCBI Taxonomy" id="1915319"/>
    <lineage>
        <taxon>Bacteria</taxon>
        <taxon>Pseudomonadati</taxon>
        <taxon>Pseudomonadota</taxon>
        <taxon>Alphaproteobacteria</taxon>
        <taxon>Rhodobacterales</taxon>
        <taxon>Paracoccaceae</taxon>
        <taxon>Thioclava</taxon>
    </lineage>
</organism>
<comment type="caution">
    <text evidence="2">The sequence shown here is derived from an EMBL/GenBank/DDBJ whole genome shotgun (WGS) entry which is preliminary data.</text>
</comment>
<keyword evidence="1" id="KW-0732">Signal</keyword>
<dbReference type="EMBL" id="MPZV01000002">
    <property type="protein sequence ID" value="OOY24123.1"/>
    <property type="molecule type" value="Genomic_DNA"/>
</dbReference>
<name>A0ABX3MX46_9RHOB</name>
<evidence type="ECO:0000313" key="3">
    <source>
        <dbReference type="Proteomes" id="UP000190787"/>
    </source>
</evidence>
<proteinExistence type="predicted"/>
<feature type="signal peptide" evidence="1">
    <location>
        <begin position="1"/>
        <end position="22"/>
    </location>
</feature>
<gene>
    <name evidence="2" type="ORF">BMI91_08620</name>
</gene>
<dbReference type="Gene3D" id="3.90.226.10">
    <property type="entry name" value="2-enoyl-CoA Hydratase, Chain A, domain 1"/>
    <property type="match status" value="1"/>
</dbReference>
<feature type="chain" id="PRO_5045815019" evidence="1">
    <location>
        <begin position="23"/>
        <end position="537"/>
    </location>
</feature>
<dbReference type="InterPro" id="IPR029045">
    <property type="entry name" value="ClpP/crotonase-like_dom_sf"/>
</dbReference>
<sequence>MRRLIPALALLSTLTFAPTSQAADIYWAPPITDEFVLPFGEEAFGDAIHAGDSFDFKDYLHIRIEGEIETGDAEKFSEVVAEHASEIFNQSQSLGVNEKNVVVSLNSEGGDFYAGLKLSDQIVGFETYVGKGDQCLSACAIAFLGGSVRMARGAKEMPIRHIHSEAVVGFHAPFSSITSAIQVSDGTPFSKELSKLIANQFYAQAQDAINEITKRMSAWELAPDFVFAMIGKKYRQDDERPLAEQYLLLNNVAALKATKTTLVADRMTYPAQIGLLGAFNACTYVVFENTGGEAWFDAPWDSVAHGSYDVPPTGALIPTNVKRSGGPLPRLEVDGYSRTFLPPEGDDVYFFQNMMLRTGRMDCTVFRKPDGDWYVQTYSPDIHSPNFPEDRRREILDYNAPYPISNFTILGPYSVWNNFPAIEPAEWIARILNKFPDVTGPSFDCTGKLDPAAEVICLIRPLGQLDGLLGKLYGQAVERDAKATKQSQRGWLSVRDRACRPGLIDTNDPLQFRNLIDCLTFFYEKRLEQLDQIAQAN</sequence>